<reference evidence="2 4" key="1">
    <citation type="submission" date="2016-08" db="EMBL/GenBank/DDBJ databases">
        <title>Moorella thermoacetica DSM 103132.</title>
        <authorList>
            <person name="Jendresen C.B."/>
            <person name="Redl S.M."/>
            <person name="Jensen T.O."/>
            <person name="Nielsen A.T."/>
        </authorList>
    </citation>
    <scope>NUCLEOTIDE SEQUENCE [LARGE SCALE GENOMIC DNA]</scope>
    <source>
        <strain evidence="2 4">DSM 103132</strain>
    </source>
</reference>
<evidence type="ECO:0000313" key="4">
    <source>
        <dbReference type="Proteomes" id="UP000094598"/>
    </source>
</evidence>
<feature type="domain" description="Calcineurin-like phosphoesterase" evidence="1">
    <location>
        <begin position="2"/>
        <end position="205"/>
    </location>
</feature>
<gene>
    <name evidence="3" type="primary">cpdA_3</name>
    <name evidence="2" type="ORF">Maut_00562</name>
    <name evidence="3" type="ORF">MTAT_26720</name>
</gene>
<protein>
    <submittedName>
        <fullName evidence="3">3',5'-cyclic adenosine monophosphate phosphodiesterase CpdA</fullName>
        <ecNumber evidence="3">3.1.4.53</ecNumber>
    </submittedName>
    <submittedName>
        <fullName evidence="2">Calcineurin-like phosphoesterase</fullName>
    </submittedName>
</protein>
<evidence type="ECO:0000259" key="1">
    <source>
        <dbReference type="Pfam" id="PF00149"/>
    </source>
</evidence>
<dbReference type="AlphaFoldDB" id="A0AAC9HFU8"/>
<accession>A0AAC9HFU8</accession>
<dbReference type="GO" id="GO:0004115">
    <property type="term" value="F:3',5'-cyclic-AMP phosphodiesterase activity"/>
    <property type="evidence" value="ECO:0007669"/>
    <property type="project" value="UniProtKB-EC"/>
</dbReference>
<evidence type="ECO:0000313" key="5">
    <source>
        <dbReference type="Proteomes" id="UP000322283"/>
    </source>
</evidence>
<evidence type="ECO:0000313" key="2">
    <source>
        <dbReference type="EMBL" id="AOQ23029.1"/>
    </source>
</evidence>
<dbReference type="InterPro" id="IPR050535">
    <property type="entry name" value="DNA_Repair-Maintenance_Comp"/>
</dbReference>
<dbReference type="EC" id="3.1.4.53" evidence="3"/>
<dbReference type="Pfam" id="PF00149">
    <property type="entry name" value="Metallophos"/>
    <property type="match status" value="1"/>
</dbReference>
<sequence>MLRILYLTDTHLRGTAPASRTDDFAAAVKAKLAEVVGLAESLNAAAVVHGGDLFDLPEPGVGQVGEYLEILSKLHVPLFVVPGNHDIYGHNPSTLPRTLLGLLARVGVVRILDREPAIIEGGGVRFRLTGQGFHSEMDRRGPAEDYAVPPAARDNCDYAVHIVHGMLLPRAEISSAPFLPAATAAEDVLTVTGADYTLAGHYHSPWEMHVGGRVAANPGALVRVTSEARELARRPQVMVIEACRDGIRHRYIPLSSARPGEEVLDAARLDADRAREEARAEFLASLEAFGGGPHGVDPEEVLRETMNRMGVGPEVEAEVWWRFQEARV</sequence>
<reference evidence="3 5" key="2">
    <citation type="submission" date="2019-05" db="EMBL/GenBank/DDBJ databases">
        <title>Genome sequence of Moorella thermoacetica ATCC 33924.</title>
        <authorList>
            <person name="Poehlein A."/>
            <person name="Bengelsdorf F.R."/>
            <person name="Duerre P."/>
            <person name="Daniel R."/>
        </authorList>
    </citation>
    <scope>NUCLEOTIDE SEQUENCE [LARGE SCALE GENOMIC DNA]</scope>
    <source>
        <strain evidence="3 5">ATCC 33924</strain>
    </source>
</reference>
<dbReference type="InterPro" id="IPR004843">
    <property type="entry name" value="Calcineurin-like_PHP"/>
</dbReference>
<organism evidence="2 4">
    <name type="scientific">Neomoorella thermoacetica</name>
    <name type="common">Clostridium thermoaceticum</name>
    <dbReference type="NCBI Taxonomy" id="1525"/>
    <lineage>
        <taxon>Bacteria</taxon>
        <taxon>Bacillati</taxon>
        <taxon>Bacillota</taxon>
        <taxon>Clostridia</taxon>
        <taxon>Neomoorellales</taxon>
        <taxon>Neomoorellaceae</taxon>
        <taxon>Neomoorella</taxon>
    </lineage>
</organism>
<dbReference type="SUPFAM" id="SSF56300">
    <property type="entry name" value="Metallo-dependent phosphatases"/>
    <property type="match status" value="1"/>
</dbReference>
<dbReference type="RefSeq" id="WP_069588201.1">
    <property type="nucleotide sequence ID" value="NZ_CP017019.1"/>
</dbReference>
<dbReference type="Proteomes" id="UP000322283">
    <property type="component" value="Unassembled WGS sequence"/>
</dbReference>
<dbReference type="EMBL" id="VCDX01000013">
    <property type="protein sequence ID" value="TYL09004.1"/>
    <property type="molecule type" value="Genomic_DNA"/>
</dbReference>
<keyword evidence="5" id="KW-1185">Reference proteome</keyword>
<evidence type="ECO:0000313" key="3">
    <source>
        <dbReference type="EMBL" id="TYL09004.1"/>
    </source>
</evidence>
<dbReference type="PANTHER" id="PTHR30337:SF0">
    <property type="entry name" value="NUCLEASE SBCCD SUBUNIT D"/>
    <property type="match status" value="1"/>
</dbReference>
<keyword evidence="3" id="KW-0378">Hydrolase</keyword>
<dbReference type="EMBL" id="CP017019">
    <property type="protein sequence ID" value="AOQ23029.1"/>
    <property type="molecule type" value="Genomic_DNA"/>
</dbReference>
<dbReference type="InterPro" id="IPR029052">
    <property type="entry name" value="Metallo-depent_PP-like"/>
</dbReference>
<name>A0AAC9HFU8_NEOTH</name>
<dbReference type="Proteomes" id="UP000094598">
    <property type="component" value="Chromosome"/>
</dbReference>
<dbReference type="PANTHER" id="PTHR30337">
    <property type="entry name" value="COMPONENT OF ATP-DEPENDENT DSDNA EXONUCLEASE"/>
    <property type="match status" value="1"/>
</dbReference>
<dbReference type="Gene3D" id="3.60.21.10">
    <property type="match status" value="1"/>
</dbReference>
<proteinExistence type="predicted"/>